<dbReference type="PANTHER" id="PTHR14553">
    <property type="entry name" value="UNCHARACTERIZED PROTEIN C1ORF50"/>
    <property type="match status" value="1"/>
</dbReference>
<dbReference type="AlphaFoldDB" id="A0A564YSJ7"/>
<evidence type="ECO:0008006" key="3">
    <source>
        <dbReference type="Google" id="ProtNLM"/>
    </source>
</evidence>
<evidence type="ECO:0000313" key="1">
    <source>
        <dbReference type="EMBL" id="VUZ50140.1"/>
    </source>
</evidence>
<sequence>MGPDGGKLLSDAELAALSLMKRQKIATCTDLVELATAAQNAIEFVNSNTSTKLREIVSQMLTLKDRAVKILEEAKRDAQLHQAICNMVKRPGCIFYFYRNDESKLVASIVSPSEWGEICPYASFFGAFQLQYDQSWLPVEQLDNKTSRQMEIDSLVDRLRDKPTLFNALTDND</sequence>
<dbReference type="Pfam" id="PF10504">
    <property type="entry name" value="DUF2452"/>
    <property type="match status" value="1"/>
</dbReference>
<evidence type="ECO:0000313" key="2">
    <source>
        <dbReference type="Proteomes" id="UP000321570"/>
    </source>
</evidence>
<dbReference type="InterPro" id="IPR019534">
    <property type="entry name" value="DUF2452"/>
</dbReference>
<protein>
    <recommendedName>
        <fullName evidence="3">DUF2452 domain-containing protein</fullName>
    </recommendedName>
</protein>
<dbReference type="EMBL" id="CABIJS010000344">
    <property type="protein sequence ID" value="VUZ50140.1"/>
    <property type="molecule type" value="Genomic_DNA"/>
</dbReference>
<dbReference type="PANTHER" id="PTHR14553:SF1">
    <property type="entry name" value="SIMILAR TO CHROMOSOME 1 OPEN READING FRAME 50"/>
    <property type="match status" value="1"/>
</dbReference>
<accession>A0A564YSJ7</accession>
<keyword evidence="2" id="KW-1185">Reference proteome</keyword>
<organism evidence="1 2">
    <name type="scientific">Hymenolepis diminuta</name>
    <name type="common">Rat tapeworm</name>
    <dbReference type="NCBI Taxonomy" id="6216"/>
    <lineage>
        <taxon>Eukaryota</taxon>
        <taxon>Metazoa</taxon>
        <taxon>Spiralia</taxon>
        <taxon>Lophotrochozoa</taxon>
        <taxon>Platyhelminthes</taxon>
        <taxon>Cestoda</taxon>
        <taxon>Eucestoda</taxon>
        <taxon>Cyclophyllidea</taxon>
        <taxon>Hymenolepididae</taxon>
        <taxon>Hymenolepis</taxon>
    </lineage>
</organism>
<proteinExistence type="predicted"/>
<dbReference type="Proteomes" id="UP000321570">
    <property type="component" value="Unassembled WGS sequence"/>
</dbReference>
<gene>
    <name evidence="1" type="ORF">WMSIL1_LOCUS8996</name>
</gene>
<name>A0A564YSJ7_HYMDI</name>
<reference evidence="1 2" key="1">
    <citation type="submission" date="2019-07" db="EMBL/GenBank/DDBJ databases">
        <authorList>
            <person name="Jastrzebski P J."/>
            <person name="Paukszto L."/>
            <person name="Jastrzebski P J."/>
        </authorList>
    </citation>
    <scope>NUCLEOTIDE SEQUENCE [LARGE SCALE GENOMIC DNA]</scope>
    <source>
        <strain evidence="1 2">WMS-il1</strain>
    </source>
</reference>